<dbReference type="GO" id="GO:0005886">
    <property type="term" value="C:plasma membrane"/>
    <property type="evidence" value="ECO:0007669"/>
    <property type="project" value="UniProtKB-SubCell"/>
</dbReference>
<keyword evidence="7" id="KW-0249">Electron transport</keyword>
<dbReference type="CDD" id="cd06186">
    <property type="entry name" value="NOX_Duox_like_FAD_NADP"/>
    <property type="match status" value="1"/>
</dbReference>
<dbReference type="GO" id="GO:0052851">
    <property type="term" value="F:ferric-chelate reductase (NADPH) activity"/>
    <property type="evidence" value="ECO:0007669"/>
    <property type="project" value="UniProtKB-EC"/>
</dbReference>
<sequence>MKNVIAIESICIIVSDDIDIEELVELAVDMPDIVLVGDIDMAIEPVELGIDISIVRKTNHQGSLNIVARKSKTKWLLGYISLLCSSLVGPSIVKASIPSSASITKNHGAIGEPHTFLQDTTQHGEVRLTNESDWTFALPTVALFMCIIGIFIVGYVLTQVLALSHRPEPLIWRRGVAFIRYLSYRGFRIEALRWNSAPVGVLLLGATGTIYFLYTSTDLFWRHGFDTIPILLAGYEHRLGKLAANRYQVWLAGVSFATATKTNWITMVTGVPYEKLQVFHRWIAYAFLILALMHTFPFIVWHIHNRDMVNQVTLSNIFEYWTGIVALLFQAWLTFASWGPIRDYFVATAAVYVPCWTHPWLRTLFEYGTHQKAEIFIEDNEFTRITIPANFKWQPGQHCFLRFRSFGIHTLSSHPFTICSLPSISLDKPSEITFYIRHQGGFTARLYNHAIKRPGIQVPVLVDGPYGGIDNQRYFGSDRLVVVAGGSGAGWMLPFVEQFLRFRSSKVIPEPLADKTKENKQTSDEPSRQQDPRSPRSLRVILSTRDIATRTWFHTTVNNMLSDYQSLGTDISVEVYLTGEAEPMAQSPTESAPELERSNIISTEKDVIDKHTGVPRNSDASNEAKDEVRGRPDLPLLIREEAAAARTTGQTIGVFVCGPLTIQDDIRNAVAKENLGIIKNPSAGGIYLYSEHFSWA</sequence>
<keyword evidence="6 15" id="KW-0812">Transmembrane</keyword>
<evidence type="ECO:0000256" key="3">
    <source>
        <dbReference type="ARBA" id="ARBA00012668"/>
    </source>
</evidence>
<keyword evidence="12" id="KW-0325">Glycoprotein</keyword>
<evidence type="ECO:0000256" key="13">
    <source>
        <dbReference type="ARBA" id="ARBA00048483"/>
    </source>
</evidence>
<feature type="domain" description="FAD-binding FR-type" evidence="16">
    <location>
        <begin position="362"/>
        <end position="472"/>
    </location>
</feature>
<evidence type="ECO:0000256" key="4">
    <source>
        <dbReference type="ARBA" id="ARBA00022448"/>
    </source>
</evidence>
<dbReference type="PANTHER" id="PTHR32361">
    <property type="entry name" value="FERRIC/CUPRIC REDUCTASE TRANSMEMBRANE COMPONENT"/>
    <property type="match status" value="1"/>
</dbReference>
<accession>A0A4Z1GFN6</accession>
<dbReference type="Gene3D" id="3.40.50.80">
    <property type="entry name" value="Nucleotide-binding domain of ferredoxin-NADP reductase (FNR) module"/>
    <property type="match status" value="1"/>
</dbReference>
<keyword evidence="10" id="KW-0406">Ion transport</keyword>
<dbReference type="InterPro" id="IPR013112">
    <property type="entry name" value="FAD-bd_8"/>
</dbReference>
<evidence type="ECO:0000256" key="6">
    <source>
        <dbReference type="ARBA" id="ARBA00022692"/>
    </source>
</evidence>
<dbReference type="Pfam" id="PF08030">
    <property type="entry name" value="NAD_binding_6"/>
    <property type="match status" value="1"/>
</dbReference>
<feature type="transmembrane region" description="Helical" evidence="15">
    <location>
        <begin position="313"/>
        <end position="333"/>
    </location>
</feature>
<reference evidence="17 18" key="1">
    <citation type="submission" date="2017-12" db="EMBL/GenBank/DDBJ databases">
        <title>Comparative genomics of Botrytis spp.</title>
        <authorList>
            <person name="Valero-Jimenez C.A."/>
            <person name="Tapia P."/>
            <person name="Veloso J."/>
            <person name="Silva-Moreno E."/>
            <person name="Staats M."/>
            <person name="Valdes J.H."/>
            <person name="Van Kan J.A.L."/>
        </authorList>
    </citation>
    <scope>NUCLEOTIDE SEQUENCE [LARGE SCALE GENOMIC DNA]</scope>
    <source>
        <strain evidence="17 18">Bh0001</strain>
    </source>
</reference>
<evidence type="ECO:0000256" key="9">
    <source>
        <dbReference type="ARBA" id="ARBA00023002"/>
    </source>
</evidence>
<comment type="subcellular location">
    <subcellularLocation>
        <location evidence="1">Cell membrane</location>
        <topology evidence="1">Multi-pass membrane protein</topology>
    </subcellularLocation>
</comment>
<evidence type="ECO:0000256" key="5">
    <source>
        <dbReference type="ARBA" id="ARBA00022475"/>
    </source>
</evidence>
<keyword evidence="5" id="KW-1003">Cell membrane</keyword>
<feature type="compositionally biased region" description="Basic and acidic residues" evidence="14">
    <location>
        <begin position="512"/>
        <end position="534"/>
    </location>
</feature>
<keyword evidence="11 15" id="KW-0472">Membrane</keyword>
<dbReference type="Pfam" id="PF08022">
    <property type="entry name" value="FAD_binding_8"/>
    <property type="match status" value="1"/>
</dbReference>
<evidence type="ECO:0000256" key="2">
    <source>
        <dbReference type="ARBA" id="ARBA00006278"/>
    </source>
</evidence>
<dbReference type="EC" id="1.16.1.9" evidence="3"/>
<evidence type="ECO:0000256" key="1">
    <source>
        <dbReference type="ARBA" id="ARBA00004651"/>
    </source>
</evidence>
<keyword evidence="9" id="KW-0560">Oxidoreductase</keyword>
<dbReference type="GO" id="GO:0006826">
    <property type="term" value="P:iron ion transport"/>
    <property type="evidence" value="ECO:0007669"/>
    <property type="project" value="UniProtKB-ARBA"/>
</dbReference>
<dbReference type="Gene3D" id="2.40.30.10">
    <property type="entry name" value="Translation factors"/>
    <property type="match status" value="1"/>
</dbReference>
<keyword evidence="8 15" id="KW-1133">Transmembrane helix</keyword>
<dbReference type="InterPro" id="IPR017938">
    <property type="entry name" value="Riboflavin_synthase-like_b-brl"/>
</dbReference>
<proteinExistence type="inferred from homology"/>
<feature type="transmembrane region" description="Helical" evidence="15">
    <location>
        <begin position="136"/>
        <end position="157"/>
    </location>
</feature>
<comment type="catalytic activity">
    <reaction evidence="13">
        <text>2 a Fe(II)-siderophore + NADP(+) + H(+) = 2 a Fe(III)-siderophore + NADPH</text>
        <dbReference type="Rhea" id="RHEA:28795"/>
        <dbReference type="Rhea" id="RHEA-COMP:11342"/>
        <dbReference type="Rhea" id="RHEA-COMP:11344"/>
        <dbReference type="ChEBI" id="CHEBI:15378"/>
        <dbReference type="ChEBI" id="CHEBI:29033"/>
        <dbReference type="ChEBI" id="CHEBI:29034"/>
        <dbReference type="ChEBI" id="CHEBI:57783"/>
        <dbReference type="ChEBI" id="CHEBI:58349"/>
        <dbReference type="EC" id="1.16.1.9"/>
    </reaction>
</comment>
<evidence type="ECO:0000256" key="10">
    <source>
        <dbReference type="ARBA" id="ARBA00023065"/>
    </source>
</evidence>
<gene>
    <name evidence="17" type="ORF">BHYA_0254g00060</name>
</gene>
<comment type="caution">
    <text evidence="17">The sequence shown here is derived from an EMBL/GenBank/DDBJ whole genome shotgun (WGS) entry which is preliminary data.</text>
</comment>
<dbReference type="InterPro" id="IPR017927">
    <property type="entry name" value="FAD-bd_FR_type"/>
</dbReference>
<dbReference type="PANTHER" id="PTHR32361:SF9">
    <property type="entry name" value="FERRIC REDUCTASE TRANSMEMBRANE COMPONENT 3-RELATED"/>
    <property type="match status" value="1"/>
</dbReference>
<dbReference type="GO" id="GO:0015677">
    <property type="term" value="P:copper ion import"/>
    <property type="evidence" value="ECO:0007669"/>
    <property type="project" value="TreeGrafter"/>
</dbReference>
<feature type="transmembrane region" description="Helical" evidence="15">
    <location>
        <begin position="194"/>
        <end position="214"/>
    </location>
</feature>
<dbReference type="AlphaFoldDB" id="A0A4Z1GFN6"/>
<evidence type="ECO:0000256" key="11">
    <source>
        <dbReference type="ARBA" id="ARBA00023136"/>
    </source>
</evidence>
<dbReference type="PROSITE" id="PS51384">
    <property type="entry name" value="FAD_FR"/>
    <property type="match status" value="1"/>
</dbReference>
<dbReference type="GO" id="GO:0006879">
    <property type="term" value="P:intracellular iron ion homeostasis"/>
    <property type="evidence" value="ECO:0007669"/>
    <property type="project" value="TreeGrafter"/>
</dbReference>
<dbReference type="InterPro" id="IPR039261">
    <property type="entry name" value="FNR_nucleotide-bd"/>
</dbReference>
<evidence type="ECO:0000256" key="12">
    <source>
        <dbReference type="ARBA" id="ARBA00023180"/>
    </source>
</evidence>
<dbReference type="Pfam" id="PF01794">
    <property type="entry name" value="Ferric_reduct"/>
    <property type="match status" value="1"/>
</dbReference>
<feature type="transmembrane region" description="Helical" evidence="15">
    <location>
        <begin position="282"/>
        <end position="301"/>
    </location>
</feature>
<dbReference type="Proteomes" id="UP000297814">
    <property type="component" value="Unassembled WGS sequence"/>
</dbReference>
<dbReference type="EMBL" id="PQXK01000254">
    <property type="protein sequence ID" value="TGO33291.1"/>
    <property type="molecule type" value="Genomic_DNA"/>
</dbReference>
<dbReference type="InterPro" id="IPR013130">
    <property type="entry name" value="Fe3_Rdtase_TM_dom"/>
</dbReference>
<keyword evidence="4" id="KW-0813">Transport</keyword>
<comment type="similarity">
    <text evidence="2">Belongs to the ferric reductase (FRE) family.</text>
</comment>
<evidence type="ECO:0000256" key="15">
    <source>
        <dbReference type="SAM" id="Phobius"/>
    </source>
</evidence>
<evidence type="ECO:0000256" key="7">
    <source>
        <dbReference type="ARBA" id="ARBA00022982"/>
    </source>
</evidence>
<evidence type="ECO:0000313" key="18">
    <source>
        <dbReference type="Proteomes" id="UP000297814"/>
    </source>
</evidence>
<dbReference type="SUPFAM" id="SSF63380">
    <property type="entry name" value="Riboflavin synthase domain-like"/>
    <property type="match status" value="1"/>
</dbReference>
<name>A0A4Z1GFN6_9HELO</name>
<evidence type="ECO:0000256" key="8">
    <source>
        <dbReference type="ARBA" id="ARBA00022989"/>
    </source>
</evidence>
<protein>
    <recommendedName>
        <fullName evidence="3">ferric-chelate reductase (NADPH)</fullName>
        <ecNumber evidence="3">1.16.1.9</ecNumber>
    </recommendedName>
</protein>
<evidence type="ECO:0000259" key="16">
    <source>
        <dbReference type="PROSITE" id="PS51384"/>
    </source>
</evidence>
<keyword evidence="18" id="KW-1185">Reference proteome</keyword>
<dbReference type="InterPro" id="IPR013121">
    <property type="entry name" value="Fe_red_NAD-bd_6"/>
</dbReference>
<organism evidence="17 18">
    <name type="scientific">Botrytis hyacinthi</name>
    <dbReference type="NCBI Taxonomy" id="278943"/>
    <lineage>
        <taxon>Eukaryota</taxon>
        <taxon>Fungi</taxon>
        <taxon>Dikarya</taxon>
        <taxon>Ascomycota</taxon>
        <taxon>Pezizomycotina</taxon>
        <taxon>Leotiomycetes</taxon>
        <taxon>Helotiales</taxon>
        <taxon>Sclerotiniaceae</taxon>
        <taxon>Botrytis</taxon>
    </lineage>
</organism>
<dbReference type="InterPro" id="IPR051410">
    <property type="entry name" value="Ferric/Cupric_Reductase"/>
</dbReference>
<feature type="region of interest" description="Disordered" evidence="14">
    <location>
        <begin position="511"/>
        <end position="537"/>
    </location>
</feature>
<feature type="transmembrane region" description="Helical" evidence="15">
    <location>
        <begin position="75"/>
        <end position="93"/>
    </location>
</feature>
<evidence type="ECO:0000256" key="14">
    <source>
        <dbReference type="SAM" id="MobiDB-lite"/>
    </source>
</evidence>
<evidence type="ECO:0000313" key="17">
    <source>
        <dbReference type="EMBL" id="TGO33291.1"/>
    </source>
</evidence>